<dbReference type="OrthoDB" id="9803968at2"/>
<evidence type="ECO:0000256" key="2">
    <source>
        <dbReference type="ARBA" id="ARBA00022598"/>
    </source>
</evidence>
<gene>
    <name evidence="5" type="ORF">FH607_023640</name>
</gene>
<proteinExistence type="inferred from homology"/>
<sequence length="470" mass="51000">MASIVNAVLERENDDRPAIVGDGRTTSYRALAELTRRLTEGLRRTVRPAEADVCLVISHPGLEESLALTLAGWSLGLRVAVLPPYLKDRELEFALAACEPVVKVSDVTPDGSGTLSFATLLQAPPGPVGDAAKDATHETFTSGTTGHPKCVDRPVSRLDADIEQLVTATGLTADDRVTAMTTALSTTSVLPALVAGAAVVTVPVQSPRQFWQAIGEREITVMSGTPYSYELAVRRRPEPAQTKRVRLALTTSARLRPSTIHRLLSETGIAPRNIMCSSESGHIAFNASDDPEILATSVGRPLDGVEVEIRAEDGTVLPEGQEGRVCVRSPFTAVRYRNNAEESAAVFQGDWVVSTDIGYRDRDGFIRLTGRDDHKIYFGAAKLDPQEIEDTLLRHPGVEDVLVVGEDHDRLGQTPVARVVAAPGTSAEELLGHCREQLSATKIPQKIEFVSEIPKDFKGQPKRPKYFRFE</sequence>
<feature type="domain" description="AMP-binding enzyme C-terminal" evidence="4">
    <location>
        <begin position="387"/>
        <end position="456"/>
    </location>
</feature>
<protein>
    <submittedName>
        <fullName evidence="5">AMP-binding protein</fullName>
    </submittedName>
</protein>
<evidence type="ECO:0000259" key="3">
    <source>
        <dbReference type="Pfam" id="PF00501"/>
    </source>
</evidence>
<dbReference type="SUPFAM" id="SSF56801">
    <property type="entry name" value="Acetyl-CoA synthetase-like"/>
    <property type="match status" value="1"/>
</dbReference>
<dbReference type="AlphaFoldDB" id="A0A5N6A1H9"/>
<comment type="caution">
    <text evidence="5">The sequence shown here is derived from an EMBL/GenBank/DDBJ whole genome shotgun (WGS) entry which is preliminary data.</text>
</comment>
<dbReference type="GO" id="GO:0031956">
    <property type="term" value="F:medium-chain fatty acid-CoA ligase activity"/>
    <property type="evidence" value="ECO:0007669"/>
    <property type="project" value="TreeGrafter"/>
</dbReference>
<comment type="similarity">
    <text evidence="1">Belongs to the ATP-dependent AMP-binding enzyme family.</text>
</comment>
<dbReference type="Pfam" id="PF00501">
    <property type="entry name" value="AMP-binding"/>
    <property type="match status" value="1"/>
</dbReference>
<name>A0A5N6A1H9_9ACTN</name>
<dbReference type="InterPro" id="IPR042099">
    <property type="entry name" value="ANL_N_sf"/>
</dbReference>
<evidence type="ECO:0000259" key="4">
    <source>
        <dbReference type="Pfam" id="PF13193"/>
    </source>
</evidence>
<dbReference type="PANTHER" id="PTHR43201:SF5">
    <property type="entry name" value="MEDIUM-CHAIN ACYL-COA LIGASE ACSF2, MITOCHONDRIAL"/>
    <property type="match status" value="1"/>
</dbReference>
<dbReference type="InterPro" id="IPR025110">
    <property type="entry name" value="AMP-bd_C"/>
</dbReference>
<evidence type="ECO:0000313" key="5">
    <source>
        <dbReference type="EMBL" id="KAB8161726.1"/>
    </source>
</evidence>
<dbReference type="CDD" id="cd04433">
    <property type="entry name" value="AFD_class_I"/>
    <property type="match status" value="1"/>
</dbReference>
<dbReference type="RefSeq" id="WP_139672232.1">
    <property type="nucleotide sequence ID" value="NZ_VDLY02000017.1"/>
</dbReference>
<dbReference type="InterPro" id="IPR000873">
    <property type="entry name" value="AMP-dep_synth/lig_dom"/>
</dbReference>
<evidence type="ECO:0000256" key="1">
    <source>
        <dbReference type="ARBA" id="ARBA00006432"/>
    </source>
</evidence>
<dbReference type="EMBL" id="VDLY02000017">
    <property type="protein sequence ID" value="KAB8161726.1"/>
    <property type="molecule type" value="Genomic_DNA"/>
</dbReference>
<dbReference type="Gene3D" id="3.30.300.30">
    <property type="match status" value="1"/>
</dbReference>
<organism evidence="5 6">
    <name type="scientific">Streptomyces mimosae</name>
    <dbReference type="NCBI Taxonomy" id="2586635"/>
    <lineage>
        <taxon>Bacteria</taxon>
        <taxon>Bacillati</taxon>
        <taxon>Actinomycetota</taxon>
        <taxon>Actinomycetes</taxon>
        <taxon>Kitasatosporales</taxon>
        <taxon>Streptomycetaceae</taxon>
        <taxon>Streptomyces</taxon>
    </lineage>
</organism>
<dbReference type="PANTHER" id="PTHR43201">
    <property type="entry name" value="ACYL-COA SYNTHETASE"/>
    <property type="match status" value="1"/>
</dbReference>
<accession>A0A5N6A1H9</accession>
<dbReference type="Pfam" id="PF13193">
    <property type="entry name" value="AMP-binding_C"/>
    <property type="match status" value="1"/>
</dbReference>
<evidence type="ECO:0000313" key="6">
    <source>
        <dbReference type="Proteomes" id="UP000314251"/>
    </source>
</evidence>
<feature type="domain" description="AMP-dependent synthetase/ligase" evidence="3">
    <location>
        <begin position="12"/>
        <end position="336"/>
    </location>
</feature>
<dbReference type="Gene3D" id="3.40.50.12780">
    <property type="entry name" value="N-terminal domain of ligase-like"/>
    <property type="match status" value="1"/>
</dbReference>
<keyword evidence="6" id="KW-1185">Reference proteome</keyword>
<dbReference type="Proteomes" id="UP000314251">
    <property type="component" value="Unassembled WGS sequence"/>
</dbReference>
<dbReference type="InterPro" id="IPR045851">
    <property type="entry name" value="AMP-bd_C_sf"/>
</dbReference>
<keyword evidence="2" id="KW-0436">Ligase</keyword>
<reference evidence="5" key="1">
    <citation type="submission" date="2019-10" db="EMBL/GenBank/DDBJ databases">
        <title>Nonomuraea sp. nov., isolated from Phyllanthus amarus.</title>
        <authorList>
            <person name="Klykleung N."/>
            <person name="Tanasupawat S."/>
        </authorList>
    </citation>
    <scope>NUCLEOTIDE SEQUENCE [LARGE SCALE GENOMIC DNA]</scope>
    <source>
        <strain evidence="5">3MP-10</strain>
    </source>
</reference>
<dbReference type="GO" id="GO:0006631">
    <property type="term" value="P:fatty acid metabolic process"/>
    <property type="evidence" value="ECO:0007669"/>
    <property type="project" value="TreeGrafter"/>
</dbReference>